<dbReference type="EMBL" id="BK016093">
    <property type="protein sequence ID" value="DAF94499.1"/>
    <property type="molecule type" value="Genomic_DNA"/>
</dbReference>
<organism evidence="1">
    <name type="scientific">Siphoviridae sp. ctTDf8</name>
    <dbReference type="NCBI Taxonomy" id="2825517"/>
    <lineage>
        <taxon>Viruses</taxon>
        <taxon>Duplodnaviria</taxon>
        <taxon>Heunggongvirae</taxon>
        <taxon>Uroviricota</taxon>
        <taxon>Caudoviricetes</taxon>
    </lineage>
</organism>
<reference evidence="1" key="1">
    <citation type="journal article" date="2021" name="Proc. Natl. Acad. Sci. U.S.A.">
        <title>A Catalog of Tens of Thousands of Viruses from Human Metagenomes Reveals Hidden Associations with Chronic Diseases.</title>
        <authorList>
            <person name="Tisza M.J."/>
            <person name="Buck C.B."/>
        </authorList>
    </citation>
    <scope>NUCLEOTIDE SEQUENCE</scope>
    <source>
        <strain evidence="1">CtTDf8</strain>
    </source>
</reference>
<sequence>MSRLTKTDKQALAEAASETNKIVALADEKVKKDSFDTMWTFLMMGAQKSNVPFLIECCERLKRCMTQKTAGQPEYAKAGDERFETSLDQLMNFIIIETMCLWLSGGLEKLKEMENGDEI</sequence>
<proteinExistence type="predicted"/>
<protein>
    <submittedName>
        <fullName evidence="1">Uncharacterized protein</fullName>
    </submittedName>
</protein>
<accession>A0A8S5UJ89</accession>
<evidence type="ECO:0000313" key="1">
    <source>
        <dbReference type="EMBL" id="DAF94499.1"/>
    </source>
</evidence>
<name>A0A8S5UJ89_9CAUD</name>